<sequence>MVKPRRSTNGRSQEPEWIPAEDFVGKVLDVVYWRDPKKSGAILGAILVGLLLISKFSLLSLLAYLSLAALVGTIGYRVYNLVLARLNKSDGANPFTPYLAQELEVPQEKVHAQVDVLLENGKAAADKLKRLFLVEKVCESVKFGLLLWTLTYIGAWFSGLGLVTLFVIGVFSIPKVYEIYKEPIDANLAVVKEHLDKVQAIIAEKAPFLACGSTAAPAKKEE</sequence>
<evidence type="ECO:0000256" key="4">
    <source>
        <dbReference type="ARBA" id="ARBA00022989"/>
    </source>
</evidence>
<accession>A0A7E5A221</accession>
<dbReference type="WBParaSite" id="Pan_g9070.t1">
    <property type="protein sequence ID" value="Pan_g9070.t1"/>
    <property type="gene ID" value="Pan_g9070"/>
</dbReference>
<evidence type="ECO:0000256" key="5">
    <source>
        <dbReference type="ARBA" id="ARBA00023136"/>
    </source>
</evidence>
<organism evidence="8 9">
    <name type="scientific">Panagrellus redivivus</name>
    <name type="common">Microworm</name>
    <dbReference type="NCBI Taxonomy" id="6233"/>
    <lineage>
        <taxon>Eukaryota</taxon>
        <taxon>Metazoa</taxon>
        <taxon>Ecdysozoa</taxon>
        <taxon>Nematoda</taxon>
        <taxon>Chromadorea</taxon>
        <taxon>Rhabditida</taxon>
        <taxon>Tylenchina</taxon>
        <taxon>Panagrolaimomorpha</taxon>
        <taxon>Panagrolaimoidea</taxon>
        <taxon>Panagrolaimidae</taxon>
        <taxon>Panagrellus</taxon>
    </lineage>
</organism>
<dbReference type="Proteomes" id="UP000492821">
    <property type="component" value="Unassembled WGS sequence"/>
</dbReference>
<reference evidence="9" key="2">
    <citation type="submission" date="2020-10" db="UniProtKB">
        <authorList>
            <consortium name="WormBaseParasite"/>
        </authorList>
    </citation>
    <scope>IDENTIFICATION</scope>
</reference>
<keyword evidence="5 6" id="KW-0472">Membrane</keyword>
<dbReference type="GO" id="GO:0030424">
    <property type="term" value="C:axon"/>
    <property type="evidence" value="ECO:0007669"/>
    <property type="project" value="TreeGrafter"/>
</dbReference>
<evidence type="ECO:0000256" key="6">
    <source>
        <dbReference type="RuleBase" id="RU363132"/>
    </source>
</evidence>
<feature type="domain" description="Reticulon" evidence="7">
    <location>
        <begin position="27"/>
        <end position="222"/>
    </location>
</feature>
<dbReference type="PROSITE" id="PS50845">
    <property type="entry name" value="RETICULON"/>
    <property type="match status" value="1"/>
</dbReference>
<keyword evidence="3 6" id="KW-0256">Endoplasmic reticulum</keyword>
<evidence type="ECO:0000256" key="2">
    <source>
        <dbReference type="ARBA" id="ARBA00022692"/>
    </source>
</evidence>
<proteinExistence type="predicted"/>
<protein>
    <recommendedName>
        <fullName evidence="6">Reticulon-like protein</fullName>
    </recommendedName>
</protein>
<comment type="subcellular location">
    <subcellularLocation>
        <location evidence="1 6">Endoplasmic reticulum membrane</location>
        <topology evidence="1 6">Multi-pass membrane protein</topology>
    </subcellularLocation>
</comment>
<evidence type="ECO:0000313" key="8">
    <source>
        <dbReference type="Proteomes" id="UP000492821"/>
    </source>
</evidence>
<dbReference type="Pfam" id="PF02453">
    <property type="entry name" value="Reticulon"/>
    <property type="match status" value="1"/>
</dbReference>
<name>A0A7E5A221_PANRE</name>
<keyword evidence="8" id="KW-1185">Reference proteome</keyword>
<evidence type="ECO:0000256" key="1">
    <source>
        <dbReference type="ARBA" id="ARBA00004477"/>
    </source>
</evidence>
<evidence type="ECO:0000259" key="7">
    <source>
        <dbReference type="PROSITE" id="PS50845"/>
    </source>
</evidence>
<keyword evidence="2 6" id="KW-0812">Transmembrane</keyword>
<dbReference type="PANTHER" id="PTHR45799">
    <property type="entry name" value="RETICULON-LIKE PROTEIN"/>
    <property type="match status" value="1"/>
</dbReference>
<dbReference type="AlphaFoldDB" id="A0A7E5A221"/>
<keyword evidence="4 6" id="KW-1133">Transmembrane helix</keyword>
<evidence type="ECO:0000256" key="3">
    <source>
        <dbReference type="ARBA" id="ARBA00022824"/>
    </source>
</evidence>
<feature type="transmembrane region" description="Helical" evidence="6">
    <location>
        <begin position="145"/>
        <end position="171"/>
    </location>
</feature>
<evidence type="ECO:0000313" key="9">
    <source>
        <dbReference type="WBParaSite" id="Pan_g9070.t1"/>
    </source>
</evidence>
<dbReference type="InterPro" id="IPR003388">
    <property type="entry name" value="Reticulon"/>
</dbReference>
<dbReference type="GO" id="GO:0005789">
    <property type="term" value="C:endoplasmic reticulum membrane"/>
    <property type="evidence" value="ECO:0007669"/>
    <property type="project" value="UniProtKB-SubCell"/>
</dbReference>
<dbReference type="Gene3D" id="1.20.5.2480">
    <property type="match status" value="1"/>
</dbReference>
<feature type="transmembrane region" description="Helical" evidence="6">
    <location>
        <begin position="38"/>
        <end position="54"/>
    </location>
</feature>
<reference evidence="8" key="1">
    <citation type="journal article" date="2013" name="Genetics">
        <title>The draft genome and transcriptome of Panagrellus redivivus are shaped by the harsh demands of a free-living lifestyle.</title>
        <authorList>
            <person name="Srinivasan J."/>
            <person name="Dillman A.R."/>
            <person name="Macchietto M.G."/>
            <person name="Heikkinen L."/>
            <person name="Lakso M."/>
            <person name="Fracchia K.M."/>
            <person name="Antoshechkin I."/>
            <person name="Mortazavi A."/>
            <person name="Wong G."/>
            <person name="Sternberg P.W."/>
        </authorList>
    </citation>
    <scope>NUCLEOTIDE SEQUENCE [LARGE SCALE GENOMIC DNA]</scope>
    <source>
        <strain evidence="8">MT8872</strain>
    </source>
</reference>
<dbReference type="InterPro" id="IPR046964">
    <property type="entry name" value="RTN1-4"/>
</dbReference>
<dbReference type="PANTHER" id="PTHR45799:SF2">
    <property type="entry name" value="RETICULON-LIKE PROTEIN"/>
    <property type="match status" value="1"/>
</dbReference>